<evidence type="ECO:0000256" key="1">
    <source>
        <dbReference type="ARBA" id="ARBA00000971"/>
    </source>
</evidence>
<evidence type="ECO:0000313" key="13">
    <source>
        <dbReference type="Proteomes" id="UP001596405"/>
    </source>
</evidence>
<comment type="caution">
    <text evidence="12">The sequence shown here is derived from an EMBL/GenBank/DDBJ whole genome shotgun (WGS) entry which is preliminary data.</text>
</comment>
<dbReference type="RefSeq" id="WP_161486671.1">
    <property type="nucleotide sequence ID" value="NZ_JBHSYQ010000003.1"/>
</dbReference>
<evidence type="ECO:0000313" key="12">
    <source>
        <dbReference type="EMBL" id="MFC6997212.1"/>
    </source>
</evidence>
<evidence type="ECO:0000256" key="3">
    <source>
        <dbReference type="ARBA" id="ARBA00006577"/>
    </source>
</evidence>
<name>A0ABW2DKX9_9BACT</name>
<keyword evidence="4" id="KW-0963">Cytoplasm</keyword>
<organism evidence="12 13">
    <name type="scientific">Rufibacter roseus</name>
    <dbReference type="NCBI Taxonomy" id="1567108"/>
    <lineage>
        <taxon>Bacteria</taxon>
        <taxon>Pseudomonadati</taxon>
        <taxon>Bacteroidota</taxon>
        <taxon>Cytophagia</taxon>
        <taxon>Cytophagales</taxon>
        <taxon>Hymenobacteraceae</taxon>
        <taxon>Rufibacter</taxon>
    </lineage>
</organism>
<evidence type="ECO:0000256" key="7">
    <source>
        <dbReference type="ARBA" id="ARBA00023235"/>
    </source>
</evidence>
<evidence type="ECO:0000256" key="6">
    <source>
        <dbReference type="ARBA" id="ARBA00023186"/>
    </source>
</evidence>
<comment type="function">
    <text evidence="8">Also involved in hydrogenase metallocenter assembly, probably by participating in the nickel insertion step. This function in hydrogenase biosynthesis requires chaperone activity and the presence of the metal-binding domain, but not PPIase activity.</text>
</comment>
<keyword evidence="5 9" id="KW-0697">Rotamase</keyword>
<comment type="similarity">
    <text evidence="3 10">Belongs to the FKBP-type PPIase family.</text>
</comment>
<dbReference type="EC" id="5.2.1.8" evidence="10"/>
<evidence type="ECO:0000256" key="5">
    <source>
        <dbReference type="ARBA" id="ARBA00023110"/>
    </source>
</evidence>
<evidence type="ECO:0000256" key="8">
    <source>
        <dbReference type="ARBA" id="ARBA00037071"/>
    </source>
</evidence>
<gene>
    <name evidence="12" type="ORF">ACFQHR_06220</name>
</gene>
<comment type="catalytic activity">
    <reaction evidence="1 9 10">
        <text>[protein]-peptidylproline (omega=180) = [protein]-peptidylproline (omega=0)</text>
        <dbReference type="Rhea" id="RHEA:16237"/>
        <dbReference type="Rhea" id="RHEA-COMP:10747"/>
        <dbReference type="Rhea" id="RHEA-COMP:10748"/>
        <dbReference type="ChEBI" id="CHEBI:83833"/>
        <dbReference type="ChEBI" id="CHEBI:83834"/>
        <dbReference type="EC" id="5.2.1.8"/>
    </reaction>
</comment>
<feature type="domain" description="PPIase FKBP-type" evidence="11">
    <location>
        <begin position="4"/>
        <end position="66"/>
    </location>
</feature>
<dbReference type="Proteomes" id="UP001596405">
    <property type="component" value="Unassembled WGS sequence"/>
</dbReference>
<dbReference type="SUPFAM" id="SSF54534">
    <property type="entry name" value="FKBP-like"/>
    <property type="match status" value="1"/>
</dbReference>
<sequence>MANGLVVSIRYKMQNSKGEVLEDTTAGDPVEYIHGTGSILPELEANLVGLRVGDKKSVSVSEEQGFVGVDDAFVLDVDVVDMRLATAEELEVGQLIQKVKQQDCGPEGCC</sequence>
<dbReference type="Gene3D" id="3.10.50.40">
    <property type="match status" value="1"/>
</dbReference>
<dbReference type="PANTHER" id="PTHR47861:SF3">
    <property type="entry name" value="FKBP-TYPE PEPTIDYL-PROLYL CIS-TRANS ISOMERASE SLYD"/>
    <property type="match status" value="1"/>
</dbReference>
<dbReference type="PANTHER" id="PTHR47861">
    <property type="entry name" value="FKBP-TYPE PEPTIDYL-PROLYL CIS-TRANS ISOMERASE SLYD"/>
    <property type="match status" value="1"/>
</dbReference>
<reference evidence="13" key="1">
    <citation type="journal article" date="2019" name="Int. J. Syst. Evol. Microbiol.">
        <title>The Global Catalogue of Microorganisms (GCM) 10K type strain sequencing project: providing services to taxonomists for standard genome sequencing and annotation.</title>
        <authorList>
            <consortium name="The Broad Institute Genomics Platform"/>
            <consortium name="The Broad Institute Genome Sequencing Center for Infectious Disease"/>
            <person name="Wu L."/>
            <person name="Ma J."/>
        </authorList>
    </citation>
    <scope>NUCLEOTIDE SEQUENCE [LARGE SCALE GENOMIC DNA]</scope>
    <source>
        <strain evidence="13">CGMCC 4.7393</strain>
    </source>
</reference>
<protein>
    <recommendedName>
        <fullName evidence="10">Peptidyl-prolyl cis-trans isomerase</fullName>
        <ecNumber evidence="10">5.2.1.8</ecNumber>
    </recommendedName>
</protein>
<proteinExistence type="inferred from homology"/>
<evidence type="ECO:0000256" key="9">
    <source>
        <dbReference type="PROSITE-ProRule" id="PRU00277"/>
    </source>
</evidence>
<evidence type="ECO:0000256" key="2">
    <source>
        <dbReference type="ARBA" id="ARBA00004496"/>
    </source>
</evidence>
<dbReference type="InterPro" id="IPR046357">
    <property type="entry name" value="PPIase_dom_sf"/>
</dbReference>
<dbReference type="EMBL" id="JBHSYQ010000003">
    <property type="protein sequence ID" value="MFC6997212.1"/>
    <property type="molecule type" value="Genomic_DNA"/>
</dbReference>
<keyword evidence="7 9" id="KW-0413">Isomerase</keyword>
<evidence type="ECO:0000259" key="11">
    <source>
        <dbReference type="PROSITE" id="PS50059"/>
    </source>
</evidence>
<dbReference type="PROSITE" id="PS50059">
    <property type="entry name" value="FKBP_PPIASE"/>
    <property type="match status" value="1"/>
</dbReference>
<keyword evidence="6" id="KW-0143">Chaperone</keyword>
<accession>A0ABW2DKX9</accession>
<evidence type="ECO:0000256" key="4">
    <source>
        <dbReference type="ARBA" id="ARBA00022490"/>
    </source>
</evidence>
<keyword evidence="13" id="KW-1185">Reference proteome</keyword>
<dbReference type="InterPro" id="IPR001179">
    <property type="entry name" value="PPIase_FKBP_dom"/>
</dbReference>
<dbReference type="Pfam" id="PF00254">
    <property type="entry name" value="FKBP_C"/>
    <property type="match status" value="1"/>
</dbReference>
<comment type="subcellular location">
    <subcellularLocation>
        <location evidence="2">Cytoplasm</location>
    </subcellularLocation>
</comment>
<evidence type="ECO:0000256" key="10">
    <source>
        <dbReference type="RuleBase" id="RU003915"/>
    </source>
</evidence>
<dbReference type="GO" id="GO:0003755">
    <property type="term" value="F:peptidyl-prolyl cis-trans isomerase activity"/>
    <property type="evidence" value="ECO:0007669"/>
    <property type="project" value="UniProtKB-EC"/>
</dbReference>